<organism evidence="3 4">
    <name type="scientific">Vescimonas fastidiosa</name>
    <dbReference type="NCBI Taxonomy" id="2714353"/>
    <lineage>
        <taxon>Bacteria</taxon>
        <taxon>Bacillati</taxon>
        <taxon>Bacillota</taxon>
        <taxon>Clostridia</taxon>
        <taxon>Eubacteriales</taxon>
        <taxon>Oscillospiraceae</taxon>
        <taxon>Vescimonas</taxon>
    </lineage>
</organism>
<proteinExistence type="inferred from homology"/>
<evidence type="ECO:0000313" key="3">
    <source>
        <dbReference type="EMBL" id="BCK78935.1"/>
    </source>
</evidence>
<sequence>MKTQFNGERLKKARIYRGLTVAELAEQVGCQRQTLSMYEISKSQPTDKGLVDRLSRALSFPVKFFYEHPASNTEGTVYFRSLLTTNKKYRSEQIVKMDFLAQVYSLLQDYISFPVYKPLDLPEDVTPEEAAYALRDAWGLGRDPIDNIISVVEQHGILVTSFSTSTDDVDAFSQFVGTADMPTYLIAYSNNKTSAARIHFDIAHELGHICLHEWSEDIEELSKEEFKRREREANDFAAAFLLPEETFRKDAEAGPQTIIYYKQLKKKWKVSIAAMIRRAERLDIITKEDYQSLIRIMQRRGQRKEEPLDDVLITASPALLKASVMMLLQENVFTAEEFMDELSVEYGLSISPIEVEYLLDLPTGTLAVSRIIDFKAIQIKRGK</sequence>
<dbReference type="Gene3D" id="1.10.10.2910">
    <property type="match status" value="1"/>
</dbReference>
<gene>
    <name evidence="3" type="ORF">MM35RIKEN_11270</name>
</gene>
<dbReference type="EMBL" id="AP023415">
    <property type="protein sequence ID" value="BCK78935.1"/>
    <property type="molecule type" value="Genomic_DNA"/>
</dbReference>
<dbReference type="Pfam" id="PF13560">
    <property type="entry name" value="HTH_31"/>
    <property type="match status" value="1"/>
</dbReference>
<feature type="domain" description="HTH cro/C1-type" evidence="2">
    <location>
        <begin position="10"/>
        <end position="65"/>
    </location>
</feature>
<protein>
    <submittedName>
        <fullName evidence="3">Transcriptional regulator</fullName>
    </submittedName>
</protein>
<dbReference type="GO" id="GO:0003677">
    <property type="term" value="F:DNA binding"/>
    <property type="evidence" value="ECO:0007669"/>
    <property type="project" value="InterPro"/>
</dbReference>
<dbReference type="AlphaFoldDB" id="A0A810PXI1"/>
<dbReference type="InterPro" id="IPR052345">
    <property type="entry name" value="Rad_response_metalloprotease"/>
</dbReference>
<dbReference type="SUPFAM" id="SSF47413">
    <property type="entry name" value="lambda repressor-like DNA-binding domains"/>
    <property type="match status" value="1"/>
</dbReference>
<dbReference type="SMART" id="SM00530">
    <property type="entry name" value="HTH_XRE"/>
    <property type="match status" value="1"/>
</dbReference>
<dbReference type="InterPro" id="IPR001387">
    <property type="entry name" value="Cro/C1-type_HTH"/>
</dbReference>
<dbReference type="Pfam" id="PF06114">
    <property type="entry name" value="Peptidase_M78"/>
    <property type="match status" value="1"/>
</dbReference>
<evidence type="ECO:0000256" key="1">
    <source>
        <dbReference type="ARBA" id="ARBA00007227"/>
    </source>
</evidence>
<evidence type="ECO:0000259" key="2">
    <source>
        <dbReference type="PROSITE" id="PS50943"/>
    </source>
</evidence>
<dbReference type="PROSITE" id="PS50943">
    <property type="entry name" value="HTH_CROC1"/>
    <property type="match status" value="1"/>
</dbReference>
<dbReference type="RefSeq" id="WP_212820024.1">
    <property type="nucleotide sequence ID" value="NZ_AP023415.1"/>
</dbReference>
<keyword evidence="4" id="KW-1185">Reference proteome</keyword>
<dbReference type="Gene3D" id="1.10.260.40">
    <property type="entry name" value="lambda repressor-like DNA-binding domains"/>
    <property type="match status" value="1"/>
</dbReference>
<reference evidence="3" key="1">
    <citation type="submission" date="2020-09" db="EMBL/GenBank/DDBJ databases">
        <title>New species isolated from human feces.</title>
        <authorList>
            <person name="Kitahara M."/>
            <person name="Shigeno Y."/>
            <person name="Shime M."/>
            <person name="Matsumoto Y."/>
            <person name="Nakamura S."/>
            <person name="Motooka D."/>
            <person name="Fukuoka S."/>
            <person name="Nishikawa H."/>
            <person name="Benno Y."/>
        </authorList>
    </citation>
    <scope>NUCLEOTIDE SEQUENCE</scope>
    <source>
        <strain evidence="3">MM35</strain>
    </source>
</reference>
<accession>A0A810PXI1</accession>
<comment type="similarity">
    <text evidence="1">Belongs to the short-chain fatty acyl-CoA assimilation regulator (ScfR) family.</text>
</comment>
<name>A0A810PXI1_9FIRM</name>
<dbReference type="InterPro" id="IPR010359">
    <property type="entry name" value="IrrE_HExxH"/>
</dbReference>
<evidence type="ECO:0000313" key="4">
    <source>
        <dbReference type="Proteomes" id="UP000681343"/>
    </source>
</evidence>
<dbReference type="Proteomes" id="UP000681343">
    <property type="component" value="Chromosome"/>
</dbReference>
<dbReference type="InterPro" id="IPR010982">
    <property type="entry name" value="Lambda_DNA-bd_dom_sf"/>
</dbReference>
<dbReference type="CDD" id="cd00093">
    <property type="entry name" value="HTH_XRE"/>
    <property type="match status" value="1"/>
</dbReference>
<dbReference type="KEGG" id="vfa:MM35RIKEN_11270"/>
<dbReference type="PANTHER" id="PTHR43236:SF1">
    <property type="entry name" value="BLL7220 PROTEIN"/>
    <property type="match status" value="1"/>
</dbReference>
<dbReference type="PANTHER" id="PTHR43236">
    <property type="entry name" value="ANTITOXIN HIGA1"/>
    <property type="match status" value="1"/>
</dbReference>